<feature type="non-terminal residue" evidence="1">
    <location>
        <position position="1"/>
    </location>
</feature>
<dbReference type="EMBL" id="CAJVPY010061450">
    <property type="protein sequence ID" value="CAG8821967.1"/>
    <property type="molecule type" value="Genomic_DNA"/>
</dbReference>
<feature type="non-terminal residue" evidence="1">
    <location>
        <position position="172"/>
    </location>
</feature>
<name>A0A9N9KCI2_9GLOM</name>
<proteinExistence type="predicted"/>
<organism evidence="1 2">
    <name type="scientific">Dentiscutata erythropus</name>
    <dbReference type="NCBI Taxonomy" id="1348616"/>
    <lineage>
        <taxon>Eukaryota</taxon>
        <taxon>Fungi</taxon>
        <taxon>Fungi incertae sedis</taxon>
        <taxon>Mucoromycota</taxon>
        <taxon>Glomeromycotina</taxon>
        <taxon>Glomeromycetes</taxon>
        <taxon>Diversisporales</taxon>
        <taxon>Gigasporaceae</taxon>
        <taxon>Dentiscutata</taxon>
    </lineage>
</organism>
<dbReference type="OrthoDB" id="2360259at2759"/>
<sequence length="172" mass="20371">PFYAIYLVSGYDGKITDLLRFEAKELKKKDEMAVISLNSWVLFLIPPYSSLCTQLRIERPTEPFIMLRYKKDKFPMNYLMQWSSETLSDLEETKFILVEKNQDDQIFDFMTFIGARETTILDPHIDCILIYQRSFRKTPSPELNYMDLRYRRGVKLYLIEEPGLTPSEILVS</sequence>
<reference evidence="1" key="1">
    <citation type="submission" date="2021-06" db="EMBL/GenBank/DDBJ databases">
        <authorList>
            <person name="Kallberg Y."/>
            <person name="Tangrot J."/>
            <person name="Rosling A."/>
        </authorList>
    </citation>
    <scope>NUCLEOTIDE SEQUENCE</scope>
    <source>
        <strain evidence="1">MA453B</strain>
    </source>
</reference>
<dbReference type="Proteomes" id="UP000789405">
    <property type="component" value="Unassembled WGS sequence"/>
</dbReference>
<protein>
    <submittedName>
        <fullName evidence="1">20631_t:CDS:1</fullName>
    </submittedName>
</protein>
<dbReference type="AlphaFoldDB" id="A0A9N9KCI2"/>
<comment type="caution">
    <text evidence="1">The sequence shown here is derived from an EMBL/GenBank/DDBJ whole genome shotgun (WGS) entry which is preliminary data.</text>
</comment>
<gene>
    <name evidence="1" type="ORF">DERYTH_LOCUS27223</name>
</gene>
<evidence type="ECO:0000313" key="1">
    <source>
        <dbReference type="EMBL" id="CAG8821967.1"/>
    </source>
</evidence>
<accession>A0A9N9KCI2</accession>
<evidence type="ECO:0000313" key="2">
    <source>
        <dbReference type="Proteomes" id="UP000789405"/>
    </source>
</evidence>
<keyword evidence="2" id="KW-1185">Reference proteome</keyword>